<gene>
    <name evidence="3" type="ORF">PV05_09902</name>
</gene>
<accession>A0A0D2ETH8</accession>
<protein>
    <submittedName>
        <fullName evidence="3">Uncharacterized protein</fullName>
    </submittedName>
</protein>
<evidence type="ECO:0000313" key="3">
    <source>
        <dbReference type="EMBL" id="KIW51154.1"/>
    </source>
</evidence>
<comment type="similarity">
    <text evidence="1">Belongs to the OBAP family.</text>
</comment>
<dbReference type="EMBL" id="KN847322">
    <property type="protein sequence ID" value="KIW51154.1"/>
    <property type="molecule type" value="Genomic_DNA"/>
</dbReference>
<proteinExistence type="inferred from homology"/>
<dbReference type="InterPro" id="IPR007272">
    <property type="entry name" value="Sulf_transp_TsuA/YedE"/>
</dbReference>
<dbReference type="OrthoDB" id="1901244at2759"/>
<evidence type="ECO:0000313" key="4">
    <source>
        <dbReference type="Proteomes" id="UP000054342"/>
    </source>
</evidence>
<dbReference type="PANTHER" id="PTHR31360:SF0">
    <property type="entry name" value="OIL BODY-ASSOCIATED PROTEIN 1B"/>
    <property type="match status" value="1"/>
</dbReference>
<feature type="signal peptide" evidence="2">
    <location>
        <begin position="1"/>
        <end position="18"/>
    </location>
</feature>
<dbReference type="HOGENOM" id="CLU_937006_0_0_1"/>
<evidence type="ECO:0000256" key="1">
    <source>
        <dbReference type="ARBA" id="ARBA00009740"/>
    </source>
</evidence>
<dbReference type="GeneID" id="25331810"/>
<reference evidence="3 4" key="1">
    <citation type="submission" date="2015-01" db="EMBL/GenBank/DDBJ databases">
        <title>The Genome Sequence of Exophiala xenobiotica CBS118157.</title>
        <authorList>
            <consortium name="The Broad Institute Genomics Platform"/>
            <person name="Cuomo C."/>
            <person name="de Hoog S."/>
            <person name="Gorbushina A."/>
            <person name="Stielow B."/>
            <person name="Teixiera M."/>
            <person name="Abouelleil A."/>
            <person name="Chapman S.B."/>
            <person name="Priest M."/>
            <person name="Young S.K."/>
            <person name="Wortman J."/>
            <person name="Nusbaum C."/>
            <person name="Birren B."/>
        </authorList>
    </citation>
    <scope>NUCLEOTIDE SEQUENCE [LARGE SCALE GENOMIC DNA]</scope>
    <source>
        <strain evidence="3 4">CBS 118157</strain>
    </source>
</reference>
<dbReference type="Proteomes" id="UP000054342">
    <property type="component" value="Unassembled WGS sequence"/>
</dbReference>
<dbReference type="AlphaFoldDB" id="A0A0D2ETH8"/>
<evidence type="ECO:0000256" key="2">
    <source>
        <dbReference type="SAM" id="SignalP"/>
    </source>
</evidence>
<dbReference type="PANTHER" id="PTHR31360">
    <property type="match status" value="1"/>
</dbReference>
<dbReference type="Pfam" id="PF04143">
    <property type="entry name" value="Sulf_transp"/>
    <property type="match status" value="1"/>
</dbReference>
<keyword evidence="4" id="KW-1185">Reference proteome</keyword>
<dbReference type="Pfam" id="PF06884">
    <property type="entry name" value="DUF1264"/>
    <property type="match status" value="1"/>
</dbReference>
<name>A0A0D2ETH8_9EURO</name>
<dbReference type="InterPro" id="IPR010686">
    <property type="entry name" value="OBAP-like"/>
</dbReference>
<dbReference type="RefSeq" id="XP_013311738.1">
    <property type="nucleotide sequence ID" value="XM_013456284.1"/>
</dbReference>
<feature type="chain" id="PRO_5002241406" evidence="2">
    <location>
        <begin position="19"/>
        <end position="297"/>
    </location>
</feature>
<keyword evidence="2" id="KW-0732">Signal</keyword>
<organism evidence="3 4">
    <name type="scientific">Exophiala xenobiotica</name>
    <dbReference type="NCBI Taxonomy" id="348802"/>
    <lineage>
        <taxon>Eukaryota</taxon>
        <taxon>Fungi</taxon>
        <taxon>Dikarya</taxon>
        <taxon>Ascomycota</taxon>
        <taxon>Pezizomycotina</taxon>
        <taxon>Eurotiomycetes</taxon>
        <taxon>Chaetothyriomycetidae</taxon>
        <taxon>Chaetothyriales</taxon>
        <taxon>Herpotrichiellaceae</taxon>
        <taxon>Exophiala</taxon>
    </lineage>
</organism>
<sequence length="297" mass="32650">MGLLTWSPLYLLLDLRQCLIYDSGGKDARLIGVEYMIPKQVYETLDVDEQKLWHSHEFEVSSGMLALPKPGTHNHDDWDELETEAMKEVAGLYGKTWHFWQVDRGDELPLGCPTLMGSLTSKEQMPNLAEMLAPRNETWSIDHEHKARIRKSAGVSGPGIHENADSWWREADGKANRYLEICRFGVVFGAALTASRVYHPSVIINQLRLADFHMLEVFLTAGATGAFVMLTFEALDIAKRSSRSNSTLNWFSAYDGNIVGGALVGVGMSLTGACPGTVIVQLAQGIPSSGATGSVHS</sequence>